<proteinExistence type="predicted"/>
<organism evidence="1 2">
    <name type="scientific">Neisseria meningitidis</name>
    <dbReference type="NCBI Taxonomy" id="487"/>
    <lineage>
        <taxon>Bacteria</taxon>
        <taxon>Pseudomonadati</taxon>
        <taxon>Pseudomonadota</taxon>
        <taxon>Betaproteobacteria</taxon>
        <taxon>Neisseriales</taxon>
        <taxon>Neisseriaceae</taxon>
        <taxon>Neisseria</taxon>
    </lineage>
</organism>
<dbReference type="AlphaFoldDB" id="A0AAD2KQE0"/>
<dbReference type="EMBL" id="FFEF01000043">
    <property type="protein sequence ID" value="CWU36193.1"/>
    <property type="molecule type" value="Genomic_DNA"/>
</dbReference>
<sequence length="109" mass="11459">MGFEAGVFQASPVVVTVSGVQGQLGRDVETDTGDDTKTQAADAVAFVIGVLRTFPIINRRFCVSTTMGGGNNLCCFFGRIDAVSDVSVGDARTDIGFEFIVEFEIVNGG</sequence>
<accession>A0AAD2KQE0</accession>
<evidence type="ECO:0000313" key="2">
    <source>
        <dbReference type="Proteomes" id="UP000069876"/>
    </source>
</evidence>
<evidence type="ECO:0000313" key="1">
    <source>
        <dbReference type="EMBL" id="CWU36193.1"/>
    </source>
</evidence>
<name>A0AAD2KQE0_NEIME</name>
<gene>
    <name evidence="1" type="ORF">ERS514851_01999</name>
</gene>
<reference evidence="1 2" key="1">
    <citation type="submission" date="2016-02" db="EMBL/GenBank/DDBJ databases">
        <authorList>
            <consortium name="Pathogen Informatics"/>
        </authorList>
    </citation>
    <scope>NUCLEOTIDE SEQUENCE [LARGE SCALE GENOMIC DNA]</scope>
    <source>
        <strain evidence="1 2">2842STDY5881531</strain>
    </source>
</reference>
<comment type="caution">
    <text evidence="1">The sequence shown here is derived from an EMBL/GenBank/DDBJ whole genome shotgun (WGS) entry which is preliminary data.</text>
</comment>
<protein>
    <submittedName>
        <fullName evidence="1">Uncharacterized protein</fullName>
    </submittedName>
</protein>
<dbReference type="Proteomes" id="UP000069876">
    <property type="component" value="Unassembled WGS sequence"/>
</dbReference>